<accession>V4HQ53</accession>
<sequence length="252" mass="26859">MVPTLAEAGGHALSFIAVPFRPQTYRNLLYLSLAFPLGFVYVLFVSLGVSFGLALAVVVVGIPLLALVLAVTLGVAGVERRLTAALLGVEFTPRPRPAGGFFDRLRAVVTDLSTWAALLYLPARFAFGVASFVLVMNTLVTGVALLFVPFYYDQPGLYVGVVSDRPVEFHPALYLGWDRLLVGVETVVTLDAWRVDTAGEAAAVAAVGVGVCLVGLHLLNWLARANGWLAERLLGGTYGPLAAVRHRPADAE</sequence>
<dbReference type="OrthoDB" id="253413at2157"/>
<evidence type="ECO:0000259" key="2">
    <source>
        <dbReference type="Pfam" id="PF13796"/>
    </source>
</evidence>
<evidence type="ECO:0000256" key="1">
    <source>
        <dbReference type="SAM" id="Phobius"/>
    </source>
</evidence>
<keyword evidence="1" id="KW-0812">Transmembrane</keyword>
<dbReference type="eggNOG" id="arCOG03085">
    <property type="taxonomic scope" value="Archaea"/>
</dbReference>
<proteinExistence type="predicted"/>
<dbReference type="Proteomes" id="UP000017840">
    <property type="component" value="Unassembled WGS sequence"/>
</dbReference>
<feature type="domain" description="Putative sensor" evidence="2">
    <location>
        <begin position="30"/>
        <end position="234"/>
    </location>
</feature>
<feature type="transmembrane region" description="Helical" evidence="1">
    <location>
        <begin position="201"/>
        <end position="223"/>
    </location>
</feature>
<keyword evidence="4" id="KW-1185">Reference proteome</keyword>
<dbReference type="AlphaFoldDB" id="V4HQ53"/>
<keyword evidence="1" id="KW-1133">Transmembrane helix</keyword>
<protein>
    <recommendedName>
        <fullName evidence="2">Putative sensor domain-containing protein</fullName>
    </recommendedName>
</protein>
<gene>
    <name evidence="3" type="ORF">K933_00737</name>
</gene>
<evidence type="ECO:0000313" key="4">
    <source>
        <dbReference type="Proteomes" id="UP000017840"/>
    </source>
</evidence>
<evidence type="ECO:0000313" key="3">
    <source>
        <dbReference type="EMBL" id="ESP90044.1"/>
    </source>
</evidence>
<feature type="transmembrane region" description="Helical" evidence="1">
    <location>
        <begin position="53"/>
        <end position="78"/>
    </location>
</feature>
<keyword evidence="1" id="KW-0472">Membrane</keyword>
<organism evidence="3 4">
    <name type="scientific">Candidatus Halobonum tyrrellensis G22</name>
    <dbReference type="NCBI Taxonomy" id="1324957"/>
    <lineage>
        <taxon>Archaea</taxon>
        <taxon>Methanobacteriati</taxon>
        <taxon>Methanobacteriota</taxon>
        <taxon>Stenosarchaea group</taxon>
        <taxon>Halobacteria</taxon>
        <taxon>Halobacteriales</taxon>
        <taxon>Haloferacaceae</taxon>
        <taxon>Candidatus Halobonum</taxon>
    </lineage>
</organism>
<dbReference type="RefSeq" id="WP_023392748.1">
    <property type="nucleotide sequence ID" value="NZ_ASGZ01000002.1"/>
</dbReference>
<comment type="caution">
    <text evidence="3">The sequence shown here is derived from an EMBL/GenBank/DDBJ whole genome shotgun (WGS) entry which is preliminary data.</text>
</comment>
<dbReference type="STRING" id="1324957.K933_00737"/>
<name>V4HQ53_9EURY</name>
<feature type="transmembrane region" description="Helical" evidence="1">
    <location>
        <begin position="125"/>
        <end position="152"/>
    </location>
</feature>
<dbReference type="Pfam" id="PF13796">
    <property type="entry name" value="Sensor"/>
    <property type="match status" value="1"/>
</dbReference>
<dbReference type="InterPro" id="IPR025828">
    <property type="entry name" value="Put_sensor_dom"/>
</dbReference>
<feature type="transmembrane region" description="Helical" evidence="1">
    <location>
        <begin position="28"/>
        <end position="47"/>
    </location>
</feature>
<reference evidence="3 4" key="1">
    <citation type="journal article" date="2013" name="Genome Announc.">
        <title>Draft Genome Sequence of 'Candidatus Halobonum tyrrellensis' Strain G22, Isolated from the Hypersaline Waters of Lake Tyrrell, Australia.</title>
        <authorList>
            <person name="Ugalde J.A."/>
            <person name="Narasingarao P."/>
            <person name="Kuo S."/>
            <person name="Podell S."/>
            <person name="Allen E.E."/>
        </authorList>
    </citation>
    <scope>NUCLEOTIDE SEQUENCE [LARGE SCALE GENOMIC DNA]</scope>
    <source>
        <strain evidence="3 4">G22</strain>
    </source>
</reference>
<dbReference type="EMBL" id="ASGZ01000002">
    <property type="protein sequence ID" value="ESP90044.1"/>
    <property type="molecule type" value="Genomic_DNA"/>
</dbReference>